<evidence type="ECO:0000259" key="4">
    <source>
        <dbReference type="PROSITE" id="PS51352"/>
    </source>
</evidence>
<dbReference type="Pfam" id="PF00085">
    <property type="entry name" value="Thioredoxin"/>
    <property type="match status" value="1"/>
</dbReference>
<keyword evidence="2" id="KW-0472">Membrane</keyword>
<reference evidence="5 6" key="1">
    <citation type="journal article" date="2018" name="Nat. Ecol. Evol.">
        <title>Shark genomes provide insights into elasmobranch evolution and the origin of vertebrates.</title>
        <authorList>
            <person name="Hara Y"/>
            <person name="Yamaguchi K"/>
            <person name="Onimaru K"/>
            <person name="Kadota M"/>
            <person name="Koyanagi M"/>
            <person name="Keeley SD"/>
            <person name="Tatsumi K"/>
            <person name="Tanaka K"/>
            <person name="Motone F"/>
            <person name="Kageyama Y"/>
            <person name="Nozu R"/>
            <person name="Adachi N"/>
            <person name="Nishimura O"/>
            <person name="Nakagawa R"/>
            <person name="Tanegashima C"/>
            <person name="Kiyatake I"/>
            <person name="Matsumoto R"/>
            <person name="Murakumo K"/>
            <person name="Nishida K"/>
            <person name="Terakita A"/>
            <person name="Kuratani S"/>
            <person name="Sato K"/>
            <person name="Hyodo S Kuraku.S."/>
        </authorList>
    </citation>
    <scope>NUCLEOTIDE SEQUENCE [LARGE SCALE GENOMIC DNA]</scope>
</reference>
<dbReference type="Proteomes" id="UP000288216">
    <property type="component" value="Unassembled WGS sequence"/>
</dbReference>
<dbReference type="GO" id="GO:0060271">
    <property type="term" value="P:cilium assembly"/>
    <property type="evidence" value="ECO:0007669"/>
    <property type="project" value="TreeGrafter"/>
</dbReference>
<evidence type="ECO:0000256" key="2">
    <source>
        <dbReference type="SAM" id="Phobius"/>
    </source>
</evidence>
<gene>
    <name evidence="5" type="ORF">scyTo_0015372</name>
</gene>
<organism evidence="5 6">
    <name type="scientific">Scyliorhinus torazame</name>
    <name type="common">Cloudy catshark</name>
    <name type="synonym">Catulus torazame</name>
    <dbReference type="NCBI Taxonomy" id="75743"/>
    <lineage>
        <taxon>Eukaryota</taxon>
        <taxon>Metazoa</taxon>
        <taxon>Chordata</taxon>
        <taxon>Craniata</taxon>
        <taxon>Vertebrata</taxon>
        <taxon>Chondrichthyes</taxon>
        <taxon>Elasmobranchii</taxon>
        <taxon>Galeomorphii</taxon>
        <taxon>Galeoidea</taxon>
        <taxon>Carcharhiniformes</taxon>
        <taxon>Scyliorhinidae</taxon>
        <taxon>Scyliorhinus</taxon>
    </lineage>
</organism>
<sequence length="365" mass="39804">MLTSVGRMGGFGTKAILIVALLMVTGVSANAEVQRDDSPSKHLSTEESDVTSNSASNVELERMDEQIKRKVQFPTAEIADAVLGTGIHSNPEAILSLIQNIKNEHPVFEVKDTPCTDVSGENGECSVPEEIFPSLTYIPSGNQEGEILGERETGILEPVPAENPAAEEANATETARAPKVNCDERNMTGLENFIVQILNSTQDLMEFLNANGTDCSVVLFYTPWCRFSADLGPHFNALPRAFPSLQFLALDASQHSSLSTRFGTVAVPNILLFQGVKPMARFNHTDRTLSTLRAFIFNQTGIEANGTVEVMEQDLSGPLPSVAVRGIDWLLVFSVFFVCVFLVYGTVQSDGIKWLVTGQEHEHQD</sequence>
<dbReference type="GO" id="GO:0005929">
    <property type="term" value="C:cilium"/>
    <property type="evidence" value="ECO:0007669"/>
    <property type="project" value="TreeGrafter"/>
</dbReference>
<keyword evidence="2" id="KW-0812">Transmembrane</keyword>
<feature type="domain" description="Thioredoxin" evidence="4">
    <location>
        <begin position="160"/>
        <end position="301"/>
    </location>
</feature>
<dbReference type="OMA" id="FFTTWCQ"/>
<keyword evidence="6" id="KW-1185">Reference proteome</keyword>
<evidence type="ECO:0000256" key="3">
    <source>
        <dbReference type="SAM" id="SignalP"/>
    </source>
</evidence>
<feature type="signal peptide" evidence="3">
    <location>
        <begin position="1"/>
        <end position="29"/>
    </location>
</feature>
<dbReference type="InterPro" id="IPR042418">
    <property type="entry name" value="TXNDC15"/>
</dbReference>
<evidence type="ECO:0000313" key="6">
    <source>
        <dbReference type="Proteomes" id="UP000288216"/>
    </source>
</evidence>
<accession>A0A401PRN3</accession>
<dbReference type="PROSITE" id="PS51352">
    <property type="entry name" value="THIOREDOXIN_2"/>
    <property type="match status" value="1"/>
</dbReference>
<feature type="compositionally biased region" description="Basic and acidic residues" evidence="1">
    <location>
        <begin position="33"/>
        <end position="45"/>
    </location>
</feature>
<dbReference type="CDD" id="cd02999">
    <property type="entry name" value="PDI_a_ERp44_like"/>
    <property type="match status" value="1"/>
</dbReference>
<keyword evidence="2" id="KW-1133">Transmembrane helix</keyword>
<dbReference type="PANTHER" id="PTHR14684:SF2">
    <property type="entry name" value="THIOREDOXIN DOMAIN-CONTAINING PROTEIN 15"/>
    <property type="match status" value="1"/>
</dbReference>
<dbReference type="OrthoDB" id="1899781at2759"/>
<name>A0A401PRN3_SCYTO</name>
<feature type="region of interest" description="Disordered" evidence="1">
    <location>
        <begin position="31"/>
        <end position="59"/>
    </location>
</feature>
<dbReference type="AlphaFoldDB" id="A0A401PRN3"/>
<evidence type="ECO:0000256" key="1">
    <source>
        <dbReference type="SAM" id="MobiDB-lite"/>
    </source>
</evidence>
<dbReference type="InterPro" id="IPR036249">
    <property type="entry name" value="Thioredoxin-like_sf"/>
</dbReference>
<dbReference type="Gene3D" id="3.40.30.10">
    <property type="entry name" value="Glutaredoxin"/>
    <property type="match status" value="1"/>
</dbReference>
<dbReference type="PANTHER" id="PTHR14684">
    <property type="entry name" value="THIOREDOXIN DOMAIN-CONTAINING PROTEIN 15"/>
    <property type="match status" value="1"/>
</dbReference>
<dbReference type="EMBL" id="BFAA01008699">
    <property type="protein sequence ID" value="GCB75789.1"/>
    <property type="molecule type" value="Genomic_DNA"/>
</dbReference>
<feature type="chain" id="PRO_5019130818" description="Thioredoxin domain-containing protein" evidence="3">
    <location>
        <begin position="30"/>
        <end position="365"/>
    </location>
</feature>
<comment type="caution">
    <text evidence="5">The sequence shown here is derived from an EMBL/GenBank/DDBJ whole genome shotgun (WGS) entry which is preliminary data.</text>
</comment>
<dbReference type="SUPFAM" id="SSF52833">
    <property type="entry name" value="Thioredoxin-like"/>
    <property type="match status" value="1"/>
</dbReference>
<dbReference type="InterPro" id="IPR013766">
    <property type="entry name" value="Thioredoxin_domain"/>
</dbReference>
<evidence type="ECO:0000313" key="5">
    <source>
        <dbReference type="EMBL" id="GCB75789.1"/>
    </source>
</evidence>
<protein>
    <recommendedName>
        <fullName evidence="4">Thioredoxin domain-containing protein</fullName>
    </recommendedName>
</protein>
<proteinExistence type="predicted"/>
<feature type="transmembrane region" description="Helical" evidence="2">
    <location>
        <begin position="329"/>
        <end position="347"/>
    </location>
</feature>
<keyword evidence="3" id="KW-0732">Signal</keyword>
<dbReference type="STRING" id="75743.A0A401PRN3"/>